<comment type="subunit">
    <text evidence="3">The complex is composed of two ATP-binding proteins (HrtA), two transmembrane proteins (HrtB) and a solute-binding protein.</text>
</comment>
<keyword evidence="7 11" id="KW-0812">Transmembrane</keyword>
<protein>
    <recommendedName>
        <fullName evidence="4">Putative hemin transport system permease protein HrtB</fullName>
    </recommendedName>
</protein>
<dbReference type="EMBL" id="WMFA01000002">
    <property type="protein sequence ID" value="MYL70525.1"/>
    <property type="molecule type" value="Genomic_DNA"/>
</dbReference>
<name>A0A845FA46_9BACI</name>
<feature type="transmembrane region" description="Helical" evidence="11">
    <location>
        <begin position="263"/>
        <end position="285"/>
    </location>
</feature>
<dbReference type="PANTHER" id="PTHR43738:SF1">
    <property type="entry name" value="HEMIN TRANSPORT SYSTEM PERMEASE PROTEIN HRTB-RELATED"/>
    <property type="match status" value="1"/>
</dbReference>
<gene>
    <name evidence="13" type="ORF">GLW00_06680</name>
</gene>
<comment type="similarity">
    <text evidence="2">Belongs to the ABC-4 integral membrane protein family. HrtB subfamily.</text>
</comment>
<feature type="transmembrane region" description="Helical" evidence="11">
    <location>
        <begin position="297"/>
        <end position="319"/>
    </location>
</feature>
<evidence type="ECO:0000313" key="14">
    <source>
        <dbReference type="Proteomes" id="UP000450457"/>
    </source>
</evidence>
<accession>A0A845FA46</accession>
<keyword evidence="6" id="KW-1003">Cell membrane</keyword>
<organism evidence="13 14">
    <name type="scientific">Halobacillus litoralis</name>
    <dbReference type="NCBI Taxonomy" id="45668"/>
    <lineage>
        <taxon>Bacteria</taxon>
        <taxon>Bacillati</taxon>
        <taxon>Bacillota</taxon>
        <taxon>Bacilli</taxon>
        <taxon>Bacillales</taxon>
        <taxon>Bacillaceae</taxon>
        <taxon>Halobacillus</taxon>
    </lineage>
</organism>
<dbReference type="GeneID" id="78006668"/>
<evidence type="ECO:0000256" key="11">
    <source>
        <dbReference type="SAM" id="Phobius"/>
    </source>
</evidence>
<dbReference type="InterPro" id="IPR003838">
    <property type="entry name" value="ABC3_permease_C"/>
</dbReference>
<comment type="function">
    <text evidence="10">Part of the ABC transporter complex hrt involved in hemin import. Responsible for the translocation of the substrate across the membrane.</text>
</comment>
<dbReference type="Pfam" id="PF02687">
    <property type="entry name" value="FtsX"/>
    <property type="match status" value="1"/>
</dbReference>
<proteinExistence type="inferred from homology"/>
<keyword evidence="8 11" id="KW-1133">Transmembrane helix</keyword>
<keyword evidence="9 11" id="KW-0472">Membrane</keyword>
<comment type="subcellular location">
    <subcellularLocation>
        <location evidence="1">Cell membrane</location>
        <topology evidence="1">Multi-pass membrane protein</topology>
    </subcellularLocation>
</comment>
<dbReference type="Proteomes" id="UP000450457">
    <property type="component" value="Unassembled WGS sequence"/>
</dbReference>
<keyword evidence="5" id="KW-0813">Transport</keyword>
<evidence type="ECO:0000256" key="3">
    <source>
        <dbReference type="ARBA" id="ARBA00011131"/>
    </source>
</evidence>
<dbReference type="GO" id="GO:0005886">
    <property type="term" value="C:plasma membrane"/>
    <property type="evidence" value="ECO:0007669"/>
    <property type="project" value="UniProtKB-SubCell"/>
</dbReference>
<evidence type="ECO:0000256" key="2">
    <source>
        <dbReference type="ARBA" id="ARBA00008697"/>
    </source>
</evidence>
<feature type="transmembrane region" description="Helical" evidence="11">
    <location>
        <begin position="222"/>
        <end position="242"/>
    </location>
</feature>
<dbReference type="RefSeq" id="WP_160912434.1">
    <property type="nucleotide sequence ID" value="NZ_WMFA01000002.1"/>
</dbReference>
<evidence type="ECO:0000256" key="4">
    <source>
        <dbReference type="ARBA" id="ARBA00016962"/>
    </source>
</evidence>
<dbReference type="PANTHER" id="PTHR43738">
    <property type="entry name" value="ABC TRANSPORTER, MEMBRANE PROTEIN"/>
    <property type="match status" value="1"/>
</dbReference>
<evidence type="ECO:0000256" key="9">
    <source>
        <dbReference type="ARBA" id="ARBA00023136"/>
    </source>
</evidence>
<dbReference type="InterPro" id="IPR051125">
    <property type="entry name" value="ABC-4/HrtB_transporter"/>
</dbReference>
<reference evidence="13 14" key="1">
    <citation type="submission" date="2019-11" db="EMBL/GenBank/DDBJ databases">
        <title>Genome sequences of 17 halophilic strains isolated from different environments.</title>
        <authorList>
            <person name="Furrow R.E."/>
        </authorList>
    </citation>
    <scope>NUCLEOTIDE SEQUENCE [LARGE SCALE GENOMIC DNA]</scope>
    <source>
        <strain evidence="13 14">SL-4</strain>
    </source>
</reference>
<evidence type="ECO:0000256" key="8">
    <source>
        <dbReference type="ARBA" id="ARBA00022989"/>
    </source>
</evidence>
<evidence type="ECO:0000256" key="10">
    <source>
        <dbReference type="ARBA" id="ARBA00024973"/>
    </source>
</evidence>
<evidence type="ECO:0000256" key="6">
    <source>
        <dbReference type="ARBA" id="ARBA00022475"/>
    </source>
</evidence>
<feature type="domain" description="ABC3 transporter permease C-terminal" evidence="12">
    <location>
        <begin position="222"/>
        <end position="333"/>
    </location>
</feature>
<sequence length="342" mass="38420">MYMAWKEMKKNKVKFLIVGSIVSLISMLTFIISGLADGLSQDNVSLIKNIPEGTFYMSGDSNDSYTQSHIDDQKLEDFKTEDEHSFAFSLQMGALKTQSDNQQSVAFLTATETPLLNTVKSGEVILDRSLKDEGIKIGDRLSSPQSEETFEVVDFIDHQKFNHSPVALIHSKDFNRMFRTKEYQLIYSEETTENMGGLQAFSKSEFLSTIPSYQAEQMTLNMIVWFLVVISGLLFSIFFYMMNVQKIAMYGILKALGIRTADLFQMIWSQMALITMTSLLVAALISQVFQVFAPDTIPYHLSVSTTVQLSVVFFVVGFLGSTLSGLQIKQIEPLQAIQQGEA</sequence>
<comment type="caution">
    <text evidence="13">The sequence shown here is derived from an EMBL/GenBank/DDBJ whole genome shotgun (WGS) entry which is preliminary data.</text>
</comment>
<dbReference type="OrthoDB" id="384327at2"/>
<evidence type="ECO:0000256" key="5">
    <source>
        <dbReference type="ARBA" id="ARBA00022448"/>
    </source>
</evidence>
<evidence type="ECO:0000313" key="13">
    <source>
        <dbReference type="EMBL" id="MYL70525.1"/>
    </source>
</evidence>
<evidence type="ECO:0000259" key="12">
    <source>
        <dbReference type="Pfam" id="PF02687"/>
    </source>
</evidence>
<evidence type="ECO:0000256" key="7">
    <source>
        <dbReference type="ARBA" id="ARBA00022692"/>
    </source>
</evidence>
<evidence type="ECO:0000256" key="1">
    <source>
        <dbReference type="ARBA" id="ARBA00004651"/>
    </source>
</evidence>
<dbReference type="AlphaFoldDB" id="A0A845FA46"/>